<name>A0A6D0I6R1_ECOLX</name>
<protein>
    <submittedName>
        <fullName evidence="2">Uncharacterized protein</fullName>
    </submittedName>
</protein>
<reference evidence="1 4" key="1">
    <citation type="submission" date="2019-04" db="EMBL/GenBank/DDBJ databases">
        <authorList>
            <consortium name="NARMS: The National Antimicrobial Resistance Monitoring System"/>
        </authorList>
    </citation>
    <scope>NUCLEOTIDE SEQUENCE [LARGE SCALE GENOMIC DNA]</scope>
    <source>
        <strain evidence="1 4">FSIS11919500</strain>
    </source>
</reference>
<evidence type="ECO:0000313" key="4">
    <source>
        <dbReference type="Proteomes" id="UP000531916"/>
    </source>
</evidence>
<dbReference type="EMBL" id="WTQJ01000003">
    <property type="protein sequence ID" value="MWR12381.1"/>
    <property type="molecule type" value="Genomic_DNA"/>
</dbReference>
<dbReference type="Proteomes" id="UP000430387">
    <property type="component" value="Unassembled WGS sequence"/>
</dbReference>
<accession>A0A6D0I6R1</accession>
<evidence type="ECO:0000313" key="2">
    <source>
        <dbReference type="EMBL" id="MWR12381.1"/>
    </source>
</evidence>
<reference evidence="2 3" key="2">
    <citation type="submission" date="2019-12" db="EMBL/GenBank/DDBJ databases">
        <title>Enteriobacteria Tanzani isolates_8377-8380.</title>
        <authorList>
            <person name="Subbiah M."/>
            <person name="Call D."/>
        </authorList>
    </citation>
    <scope>NUCLEOTIDE SEQUENCE [LARGE SCALE GENOMIC DNA]</scope>
    <source>
        <strain evidence="2 3">8380wG1</strain>
    </source>
</reference>
<dbReference type="EMBL" id="AASEPP010000008">
    <property type="protein sequence ID" value="EFC2245695.1"/>
    <property type="molecule type" value="Genomic_DNA"/>
</dbReference>
<organism evidence="2 3">
    <name type="scientific">Escherichia coli</name>
    <dbReference type="NCBI Taxonomy" id="562"/>
    <lineage>
        <taxon>Bacteria</taxon>
        <taxon>Pseudomonadati</taxon>
        <taxon>Pseudomonadota</taxon>
        <taxon>Gammaproteobacteria</taxon>
        <taxon>Enterobacterales</taxon>
        <taxon>Enterobacteriaceae</taxon>
        <taxon>Escherichia</taxon>
    </lineage>
</organism>
<evidence type="ECO:0000313" key="1">
    <source>
        <dbReference type="EMBL" id="EFC2245695.1"/>
    </source>
</evidence>
<comment type="caution">
    <text evidence="2">The sequence shown here is derived from an EMBL/GenBank/DDBJ whole genome shotgun (WGS) entry which is preliminary data.</text>
</comment>
<dbReference type="AlphaFoldDB" id="A0A6D0I6R1"/>
<proteinExistence type="predicted"/>
<evidence type="ECO:0000313" key="3">
    <source>
        <dbReference type="Proteomes" id="UP000430387"/>
    </source>
</evidence>
<sequence length="37" mass="4262">MLAKAAELSELCNLVLCAICFLCWRSRCQLFRLACRL</sequence>
<dbReference type="Proteomes" id="UP000531916">
    <property type="component" value="Unassembled WGS sequence"/>
</dbReference>
<gene>
    <name evidence="1" type="ORF">E5H86_07750</name>
    <name evidence="2" type="ORF">GQA06_00780</name>
</gene>